<dbReference type="Proteomes" id="UP001174691">
    <property type="component" value="Unassembled WGS sequence"/>
</dbReference>
<feature type="region of interest" description="Disordered" evidence="4">
    <location>
        <begin position="86"/>
        <end position="126"/>
    </location>
</feature>
<protein>
    <recommendedName>
        <fullName evidence="7">Peptidase S8/S53 domain-containing protein</fullName>
    </recommendedName>
</protein>
<keyword evidence="2" id="KW-0378">Hydrolase</keyword>
<evidence type="ECO:0000256" key="3">
    <source>
        <dbReference type="ARBA" id="ARBA00022825"/>
    </source>
</evidence>
<keyword evidence="3" id="KW-0720">Serine protease</keyword>
<dbReference type="Gene3D" id="3.40.50.200">
    <property type="entry name" value="Peptidase S8/S53 domain"/>
    <property type="match status" value="1"/>
</dbReference>
<dbReference type="GO" id="GO:0006508">
    <property type="term" value="P:proteolysis"/>
    <property type="evidence" value="ECO:0007669"/>
    <property type="project" value="UniProtKB-KW"/>
</dbReference>
<keyword evidence="6" id="KW-1185">Reference proteome</keyword>
<sequence>MVPEPLRGFGNDAYTHGSGTSFASPVVAGLAAYFRGLDPDRFSSVLAVKEEIISLSYQRERNPDDPSAAVYQRNVVWNGQIGGRSLNPAGPNYGNWDGNKTTRKESTSPPTSLTPSQSPTTTRSYPHSVPTLGSGLFVLEIVLVMQLNAATTGDTDVTGWYYMRGTVGGIKQNLCNDPYDAVFYSPGQRWFPAAPPTMEFVNREELFAGYGGCLYIMGVGDPPGPGQIVALQAYPNQAFDCEFEEDNAIDCGLGETRYPKIRCPFPPPP</sequence>
<evidence type="ECO:0000313" key="6">
    <source>
        <dbReference type="Proteomes" id="UP001174691"/>
    </source>
</evidence>
<evidence type="ECO:0000256" key="1">
    <source>
        <dbReference type="ARBA" id="ARBA00022670"/>
    </source>
</evidence>
<keyword evidence="1" id="KW-0645">Protease</keyword>
<comment type="caution">
    <text evidence="5">The sequence shown here is derived from an EMBL/GenBank/DDBJ whole genome shotgun (WGS) entry which is preliminary data.</text>
</comment>
<dbReference type="AlphaFoldDB" id="A0AA38VC00"/>
<name>A0AA38VC00_9PEZI</name>
<reference evidence="5" key="1">
    <citation type="submission" date="2022-07" db="EMBL/GenBank/DDBJ databases">
        <title>Fungi with potential for degradation of polypropylene.</title>
        <authorList>
            <person name="Gostincar C."/>
        </authorList>
    </citation>
    <scope>NUCLEOTIDE SEQUENCE</scope>
    <source>
        <strain evidence="5">EXF-13287</strain>
    </source>
</reference>
<dbReference type="SUPFAM" id="SSF52743">
    <property type="entry name" value="Subtilisin-like"/>
    <property type="match status" value="1"/>
</dbReference>
<feature type="compositionally biased region" description="Low complexity" evidence="4">
    <location>
        <begin position="107"/>
        <end position="126"/>
    </location>
</feature>
<organism evidence="5 6">
    <name type="scientific">Coniochaeta hoffmannii</name>
    <dbReference type="NCBI Taxonomy" id="91930"/>
    <lineage>
        <taxon>Eukaryota</taxon>
        <taxon>Fungi</taxon>
        <taxon>Dikarya</taxon>
        <taxon>Ascomycota</taxon>
        <taxon>Pezizomycotina</taxon>
        <taxon>Sordariomycetes</taxon>
        <taxon>Sordariomycetidae</taxon>
        <taxon>Coniochaetales</taxon>
        <taxon>Coniochaetaceae</taxon>
        <taxon>Coniochaeta</taxon>
    </lineage>
</organism>
<evidence type="ECO:0000256" key="2">
    <source>
        <dbReference type="ARBA" id="ARBA00022801"/>
    </source>
</evidence>
<dbReference type="InterPro" id="IPR023828">
    <property type="entry name" value="Peptidase_S8_Ser-AS"/>
</dbReference>
<gene>
    <name evidence="5" type="ORF">NKR19_g8674</name>
</gene>
<dbReference type="GO" id="GO:0004252">
    <property type="term" value="F:serine-type endopeptidase activity"/>
    <property type="evidence" value="ECO:0007669"/>
    <property type="project" value="InterPro"/>
</dbReference>
<evidence type="ECO:0000313" key="5">
    <source>
        <dbReference type="EMBL" id="KAJ9134398.1"/>
    </source>
</evidence>
<dbReference type="InterPro" id="IPR036852">
    <property type="entry name" value="Peptidase_S8/S53_dom_sf"/>
</dbReference>
<evidence type="ECO:0000256" key="4">
    <source>
        <dbReference type="SAM" id="MobiDB-lite"/>
    </source>
</evidence>
<evidence type="ECO:0008006" key="7">
    <source>
        <dbReference type="Google" id="ProtNLM"/>
    </source>
</evidence>
<dbReference type="PROSITE" id="PS00138">
    <property type="entry name" value="SUBTILASE_SER"/>
    <property type="match status" value="1"/>
</dbReference>
<accession>A0AA38VC00</accession>
<dbReference type="EMBL" id="JANBVN010000183">
    <property type="protein sequence ID" value="KAJ9134398.1"/>
    <property type="molecule type" value="Genomic_DNA"/>
</dbReference>
<proteinExistence type="predicted"/>